<evidence type="ECO:0000256" key="6">
    <source>
        <dbReference type="SAM" id="Phobius"/>
    </source>
</evidence>
<proteinExistence type="predicted"/>
<feature type="region of interest" description="Disordered" evidence="5">
    <location>
        <begin position="234"/>
        <end position="276"/>
    </location>
</feature>
<evidence type="ECO:0000256" key="1">
    <source>
        <dbReference type="ARBA" id="ARBA00022723"/>
    </source>
</evidence>
<evidence type="ECO:0000256" key="2">
    <source>
        <dbReference type="ARBA" id="ARBA00022771"/>
    </source>
</evidence>
<sequence>MSSYASPEPPAYSSRNSSNASISDPANADLESGVVESENSFPLEDLSAGPGPSQASELSVRIYEDIVSNVYDCPICNEKISFNKPLWSCNHCSQVYHFSCIKQWSVTSSNTGTWSCPTCKISHVALGPKATCWCKFCEYDSPTVQHNSCGRFCTSYQRCKYQAKCTTFCHKQCHPGPCTQPYCLPDCSAISSPEGASSRITELPQAHVRNNSAGPDPPVVVNARFHATDTEATTAPNFTDASQSNQAQNTVAPQDTPYISQNSRRQGTTTDPRPTREGLFKRASWHELNASLFMLVVLEGILILWCHLEVKWKTQPLEHRVSTERESHSGWWWMVAVSSCGNPILGFCLMSALNELVYRLKEASERPDLAACKRVFLCSVREFTLVISVLGFFPSFLWFPIAWHVAPQYAFKHQMAKTCKGFDTKVNLGSVMDRSANPILRYTGESWSGISMPHLKPPGNSFATGKQRYNGEKDLSHVFYRLTVPMTTKYHLAVDIDTPDHAWRISQVPQEEAVLMIAAAKDKPYGTHILNSRDDERLLRNGTWAFENHDVVIPDLDLVMPNMDLFLERAEYQPFVAAFRTTNRTAAAVEEQSRRKWTASSADNVVMRTSSFGMGMHDLEVCARRHDFVTRDNVVQAGLGDETLVPLALLAVFRHETSSRGKGFKYGSIRPATSL</sequence>
<feature type="transmembrane region" description="Helical" evidence="6">
    <location>
        <begin position="383"/>
        <end position="403"/>
    </location>
</feature>
<dbReference type="InterPro" id="IPR001841">
    <property type="entry name" value="Znf_RING"/>
</dbReference>
<dbReference type="PANTHER" id="PTHR12360">
    <property type="entry name" value="NUCLEAR TRANSCRIPTION FACTOR, X-BOX BINDING 1 NFX1"/>
    <property type="match status" value="1"/>
</dbReference>
<evidence type="ECO:0000313" key="10">
    <source>
        <dbReference type="Proteomes" id="UP001629113"/>
    </source>
</evidence>
<organism evidence="9 10">
    <name type="scientific">Phlyctema vagabunda</name>
    <dbReference type="NCBI Taxonomy" id="108571"/>
    <lineage>
        <taxon>Eukaryota</taxon>
        <taxon>Fungi</taxon>
        <taxon>Dikarya</taxon>
        <taxon>Ascomycota</taxon>
        <taxon>Pezizomycotina</taxon>
        <taxon>Leotiomycetes</taxon>
        <taxon>Helotiales</taxon>
        <taxon>Dermateaceae</taxon>
        <taxon>Phlyctema</taxon>
    </lineage>
</organism>
<dbReference type="Gene3D" id="3.30.40.10">
    <property type="entry name" value="Zinc/RING finger domain, C3HC4 (zinc finger)"/>
    <property type="match status" value="1"/>
</dbReference>
<evidence type="ECO:0000259" key="7">
    <source>
        <dbReference type="PROSITE" id="PS50016"/>
    </source>
</evidence>
<feature type="region of interest" description="Disordered" evidence="5">
    <location>
        <begin position="1"/>
        <end position="53"/>
    </location>
</feature>
<dbReference type="InterPro" id="IPR019787">
    <property type="entry name" value="Znf_PHD-finger"/>
</dbReference>
<dbReference type="SMART" id="SM00249">
    <property type="entry name" value="PHD"/>
    <property type="match status" value="1"/>
</dbReference>
<protein>
    <submittedName>
        <fullName evidence="9">FKBP12-associated protein 1-like protein</fullName>
    </submittedName>
</protein>
<accession>A0ABR4PKS1</accession>
<dbReference type="InterPro" id="IPR001965">
    <property type="entry name" value="Znf_PHD"/>
</dbReference>
<feature type="compositionally biased region" description="Low complexity" evidence="5">
    <location>
        <begin position="1"/>
        <end position="23"/>
    </location>
</feature>
<keyword evidence="3" id="KW-0862">Zinc</keyword>
<keyword evidence="1" id="KW-0479">Metal-binding</keyword>
<evidence type="ECO:0000256" key="3">
    <source>
        <dbReference type="ARBA" id="ARBA00022833"/>
    </source>
</evidence>
<feature type="compositionally biased region" description="Polar residues" evidence="5">
    <location>
        <begin position="234"/>
        <end position="272"/>
    </location>
</feature>
<name>A0ABR4PKS1_9HELO</name>
<dbReference type="SUPFAM" id="SSF57850">
    <property type="entry name" value="RING/U-box"/>
    <property type="match status" value="1"/>
</dbReference>
<evidence type="ECO:0000256" key="5">
    <source>
        <dbReference type="SAM" id="MobiDB-lite"/>
    </source>
</evidence>
<keyword evidence="2 4" id="KW-0863">Zinc-finger</keyword>
<feature type="transmembrane region" description="Helical" evidence="6">
    <location>
        <begin position="330"/>
        <end position="353"/>
    </location>
</feature>
<feature type="domain" description="RING-type" evidence="8">
    <location>
        <begin position="73"/>
        <end position="120"/>
    </location>
</feature>
<dbReference type="EMBL" id="JBFCZG010000004">
    <property type="protein sequence ID" value="KAL3423949.1"/>
    <property type="molecule type" value="Genomic_DNA"/>
</dbReference>
<dbReference type="InterPro" id="IPR019786">
    <property type="entry name" value="Zinc_finger_PHD-type_CS"/>
</dbReference>
<dbReference type="InterPro" id="IPR013083">
    <property type="entry name" value="Znf_RING/FYVE/PHD"/>
</dbReference>
<dbReference type="PROSITE" id="PS50016">
    <property type="entry name" value="ZF_PHD_2"/>
    <property type="match status" value="1"/>
</dbReference>
<feature type="domain" description="PHD-type" evidence="7">
    <location>
        <begin position="70"/>
        <end position="122"/>
    </location>
</feature>
<keyword evidence="6" id="KW-0812">Transmembrane</keyword>
<gene>
    <name evidence="9" type="ORF">PVAG01_05696</name>
</gene>
<dbReference type="PROSITE" id="PS01359">
    <property type="entry name" value="ZF_PHD_1"/>
    <property type="match status" value="1"/>
</dbReference>
<dbReference type="PROSITE" id="PS50089">
    <property type="entry name" value="ZF_RING_2"/>
    <property type="match status" value="1"/>
</dbReference>
<keyword evidence="6" id="KW-1133">Transmembrane helix</keyword>
<keyword evidence="10" id="KW-1185">Reference proteome</keyword>
<comment type="caution">
    <text evidence="9">The sequence shown here is derived from an EMBL/GenBank/DDBJ whole genome shotgun (WGS) entry which is preliminary data.</text>
</comment>
<evidence type="ECO:0000256" key="4">
    <source>
        <dbReference type="PROSITE-ProRule" id="PRU00175"/>
    </source>
</evidence>
<dbReference type="InterPro" id="IPR034078">
    <property type="entry name" value="NFX1_fam"/>
</dbReference>
<dbReference type="Proteomes" id="UP001629113">
    <property type="component" value="Unassembled WGS sequence"/>
</dbReference>
<dbReference type="PANTHER" id="PTHR12360:SF12">
    <property type="entry name" value="TRANSCRIPTIONAL REPRESSOR NF-X1"/>
    <property type="match status" value="1"/>
</dbReference>
<keyword evidence="6" id="KW-0472">Membrane</keyword>
<evidence type="ECO:0000259" key="8">
    <source>
        <dbReference type="PROSITE" id="PS50089"/>
    </source>
</evidence>
<evidence type="ECO:0000313" key="9">
    <source>
        <dbReference type="EMBL" id="KAL3423949.1"/>
    </source>
</evidence>
<reference evidence="9 10" key="1">
    <citation type="submission" date="2024-06" db="EMBL/GenBank/DDBJ databases">
        <title>Complete genome of Phlyctema vagabunda strain 19-DSS-EL-015.</title>
        <authorList>
            <person name="Fiorenzani C."/>
        </authorList>
    </citation>
    <scope>NUCLEOTIDE SEQUENCE [LARGE SCALE GENOMIC DNA]</scope>
    <source>
        <strain evidence="9 10">19-DSS-EL-015</strain>
    </source>
</reference>